<keyword evidence="8" id="KW-1185">Reference proteome</keyword>
<feature type="transmembrane region" description="Helical" evidence="6">
    <location>
        <begin position="246"/>
        <end position="265"/>
    </location>
</feature>
<comment type="subcellular location">
    <subcellularLocation>
        <location evidence="1">Membrane</location>
        <topology evidence="1">Multi-pass membrane protein</topology>
    </subcellularLocation>
</comment>
<evidence type="ECO:0000256" key="5">
    <source>
        <dbReference type="ARBA" id="ARBA00023136"/>
    </source>
</evidence>
<name>A0A4R1Q327_9FIRM</name>
<feature type="transmembrane region" description="Helical" evidence="6">
    <location>
        <begin position="160"/>
        <end position="179"/>
    </location>
</feature>
<organism evidence="7 8">
    <name type="scientific">Anaerospora hongkongensis</name>
    <dbReference type="NCBI Taxonomy" id="244830"/>
    <lineage>
        <taxon>Bacteria</taxon>
        <taxon>Bacillati</taxon>
        <taxon>Bacillota</taxon>
        <taxon>Negativicutes</taxon>
        <taxon>Selenomonadales</taxon>
        <taxon>Sporomusaceae</taxon>
        <taxon>Anaerospora</taxon>
    </lineage>
</organism>
<dbReference type="Proteomes" id="UP000295063">
    <property type="component" value="Unassembled WGS sequence"/>
</dbReference>
<dbReference type="RefSeq" id="WP_243650374.1">
    <property type="nucleotide sequence ID" value="NZ_SLUI01000001.1"/>
</dbReference>
<dbReference type="GO" id="GO:0032153">
    <property type="term" value="C:cell division site"/>
    <property type="evidence" value="ECO:0007669"/>
    <property type="project" value="TreeGrafter"/>
</dbReference>
<feature type="transmembrane region" description="Helical" evidence="6">
    <location>
        <begin position="41"/>
        <end position="57"/>
    </location>
</feature>
<comment type="caution">
    <text evidence="7">The sequence shown here is derived from an EMBL/GenBank/DDBJ whole genome shotgun (WGS) entry which is preliminary data.</text>
</comment>
<dbReference type="AlphaFoldDB" id="A0A4R1Q327"/>
<feature type="transmembrane region" description="Helical" evidence="6">
    <location>
        <begin position="330"/>
        <end position="350"/>
    </location>
</feature>
<feature type="transmembrane region" description="Helical" evidence="6">
    <location>
        <begin position="286"/>
        <end position="310"/>
    </location>
</feature>
<keyword evidence="7" id="KW-0132">Cell division</keyword>
<feature type="transmembrane region" description="Helical" evidence="6">
    <location>
        <begin position="69"/>
        <end position="87"/>
    </location>
</feature>
<accession>A0A4R1Q327</accession>
<keyword evidence="5 6" id="KW-0472">Membrane</keyword>
<feature type="transmembrane region" description="Helical" evidence="6">
    <location>
        <begin position="16"/>
        <end position="35"/>
    </location>
</feature>
<feature type="transmembrane region" description="Helical" evidence="6">
    <location>
        <begin position="362"/>
        <end position="384"/>
    </location>
</feature>
<evidence type="ECO:0000313" key="8">
    <source>
        <dbReference type="Proteomes" id="UP000295063"/>
    </source>
</evidence>
<evidence type="ECO:0000256" key="2">
    <source>
        <dbReference type="ARBA" id="ARBA00022692"/>
    </source>
</evidence>
<evidence type="ECO:0000313" key="7">
    <source>
        <dbReference type="EMBL" id="TCL39888.1"/>
    </source>
</evidence>
<evidence type="ECO:0000256" key="6">
    <source>
        <dbReference type="SAM" id="Phobius"/>
    </source>
</evidence>
<feature type="transmembrane region" description="Helical" evidence="6">
    <location>
        <begin position="93"/>
        <end position="114"/>
    </location>
</feature>
<keyword evidence="4 6" id="KW-1133">Transmembrane helix</keyword>
<evidence type="ECO:0000256" key="3">
    <source>
        <dbReference type="ARBA" id="ARBA00022960"/>
    </source>
</evidence>
<evidence type="ECO:0000256" key="4">
    <source>
        <dbReference type="ARBA" id="ARBA00022989"/>
    </source>
</evidence>
<dbReference type="PANTHER" id="PTHR30474:SF3">
    <property type="entry name" value="PEPTIDOGLYCAN GLYCOSYLTRANSFERASE RODA"/>
    <property type="match status" value="1"/>
</dbReference>
<keyword evidence="2 6" id="KW-0812">Transmembrane</keyword>
<dbReference type="EMBL" id="SLUI01000001">
    <property type="protein sequence ID" value="TCL39888.1"/>
    <property type="molecule type" value="Genomic_DNA"/>
</dbReference>
<protein>
    <submittedName>
        <fullName evidence="7">Cell division protein FtsW</fullName>
    </submittedName>
</protein>
<keyword evidence="3" id="KW-0133">Cell shape</keyword>
<dbReference type="GO" id="GO:0051301">
    <property type="term" value="P:cell division"/>
    <property type="evidence" value="ECO:0007669"/>
    <property type="project" value="UniProtKB-KW"/>
</dbReference>
<dbReference type="InterPro" id="IPR001182">
    <property type="entry name" value="FtsW/RodA"/>
</dbReference>
<evidence type="ECO:0000256" key="1">
    <source>
        <dbReference type="ARBA" id="ARBA00004141"/>
    </source>
</evidence>
<dbReference type="GO" id="GO:0008360">
    <property type="term" value="P:regulation of cell shape"/>
    <property type="evidence" value="ECO:0007669"/>
    <property type="project" value="UniProtKB-KW"/>
</dbReference>
<feature type="transmembrane region" description="Helical" evidence="6">
    <location>
        <begin position="126"/>
        <end position="148"/>
    </location>
</feature>
<dbReference type="Pfam" id="PF01098">
    <property type="entry name" value="FTSW_RODA_SPOVE"/>
    <property type="match status" value="1"/>
</dbReference>
<dbReference type="PANTHER" id="PTHR30474">
    <property type="entry name" value="CELL CYCLE PROTEIN"/>
    <property type="match status" value="1"/>
</dbReference>
<feature type="transmembrane region" description="Helical" evidence="6">
    <location>
        <begin position="396"/>
        <end position="417"/>
    </location>
</feature>
<keyword evidence="7" id="KW-0131">Cell cycle</keyword>
<gene>
    <name evidence="7" type="ORF">EV210_10184</name>
</gene>
<feature type="transmembrane region" description="Helical" evidence="6">
    <location>
        <begin position="200"/>
        <end position="219"/>
    </location>
</feature>
<reference evidence="7 8" key="1">
    <citation type="submission" date="2019-03" db="EMBL/GenBank/DDBJ databases">
        <title>Genomic Encyclopedia of Type Strains, Phase IV (KMG-IV): sequencing the most valuable type-strain genomes for metagenomic binning, comparative biology and taxonomic classification.</title>
        <authorList>
            <person name="Goeker M."/>
        </authorList>
    </citation>
    <scope>NUCLEOTIDE SEQUENCE [LARGE SCALE GENOMIC DNA]</scope>
    <source>
        <strain evidence="7 8">DSM 15969</strain>
    </source>
</reference>
<dbReference type="GO" id="GO:0015648">
    <property type="term" value="F:lipid-linked peptidoglycan transporter activity"/>
    <property type="evidence" value="ECO:0007669"/>
    <property type="project" value="TreeGrafter"/>
</dbReference>
<dbReference type="GO" id="GO:0005886">
    <property type="term" value="C:plasma membrane"/>
    <property type="evidence" value="ECO:0007669"/>
    <property type="project" value="TreeGrafter"/>
</dbReference>
<proteinExistence type="predicted"/>
<sequence>MMTDKVKSESIQQERYLLILCSAILLNGFLVVSLVKPQIDYWLLAAVGLLIVMWFAVHSNIRQKSRGDGLLLPLALLLSAIGLIVVYRLKPELFLTQLGWNAIGLTSFVATAHFCRNLERLADYKYLAGVAGVGLLLSAAIFGVEIGGNKNWVILGPVRFQPAEFAKLFIILFLAAYLTERREVLTYATRKYGLFMLPQFRFAAPLLAVWGITMVMLVFQRDLGSALLYFGTTLTMIYLASGRIRYVLQGMLLFIAGAAFCYFLFPHVKVRVDIWLNPWSDPNGKAYQIVQSLFAMGSGGVLGSGLTYGFPTFIPEVHTDFVFAAIGEEMGFLGAAAVLLTYMLLLYRAFSIAIYSQNSFQQLTVGGLAIFLGLQTLLIIGGVTKFLPLTGITLPFISYGGSSLISNFILLGILYAASESGVYDA</sequence>